<accession>A0ABZ3EE09</accession>
<reference evidence="7 8" key="1">
    <citation type="journal article" date="2024" name="Pathogens">
        <title>Staphylococcus hsinchuensis sp. nov., Isolated from Soymilk.</title>
        <authorList>
            <person name="Wang Y.T."/>
            <person name="Lin Y.C."/>
            <person name="Hsieh Y.H."/>
            <person name="Lin Y.T."/>
            <person name="Hamada M."/>
            <person name="Chen C.C."/>
            <person name="Liou J.S."/>
            <person name="Lee A.Y."/>
            <person name="Zhang W.L."/>
            <person name="Chen Y.T."/>
            <person name="Huang C.H."/>
        </authorList>
    </citation>
    <scope>NUCLEOTIDE SEQUENCE [LARGE SCALE GENOMIC DNA]</scope>
    <source>
        <strain evidence="7 8">H164</strain>
    </source>
</reference>
<evidence type="ECO:0000313" key="7">
    <source>
        <dbReference type="EMBL" id="XAF70663.1"/>
    </source>
</evidence>
<dbReference type="GO" id="GO:0160147">
    <property type="term" value="F:tRNA pseudouridine(38-40) synthase activity"/>
    <property type="evidence" value="ECO:0007669"/>
    <property type="project" value="UniProtKB-EC"/>
</dbReference>
<comment type="caution">
    <text evidence="4">Lacks conserved residue(s) required for the propagation of feature annotation.</text>
</comment>
<feature type="domain" description="Pseudouridine synthase I TruA alpha/beta" evidence="6">
    <location>
        <begin position="142"/>
        <end position="241"/>
    </location>
</feature>
<dbReference type="Pfam" id="PF01416">
    <property type="entry name" value="PseudoU_synth_1"/>
    <property type="match status" value="2"/>
</dbReference>
<comment type="catalytic activity">
    <reaction evidence="4 5">
        <text>uridine(38/39/40) in tRNA = pseudouridine(38/39/40) in tRNA</text>
        <dbReference type="Rhea" id="RHEA:22376"/>
        <dbReference type="Rhea" id="RHEA-COMP:10085"/>
        <dbReference type="Rhea" id="RHEA-COMP:10087"/>
        <dbReference type="ChEBI" id="CHEBI:65314"/>
        <dbReference type="ChEBI" id="CHEBI:65315"/>
        <dbReference type="EC" id="5.4.99.12"/>
    </reaction>
</comment>
<keyword evidence="3 4" id="KW-0413">Isomerase</keyword>
<dbReference type="EC" id="5.4.99.12" evidence="4"/>
<keyword evidence="8" id="KW-1185">Reference proteome</keyword>
<comment type="similarity">
    <text evidence="1 4 5">Belongs to the tRNA pseudouridine synthase TruA family.</text>
</comment>
<dbReference type="PANTHER" id="PTHR11142:SF0">
    <property type="entry name" value="TRNA PSEUDOURIDINE SYNTHASE-LIKE 1"/>
    <property type="match status" value="1"/>
</dbReference>
<proteinExistence type="inferred from homology"/>
<dbReference type="InterPro" id="IPR020097">
    <property type="entry name" value="PsdUridine_synth_TruA_a/b_dom"/>
</dbReference>
<dbReference type="EMBL" id="CP128355">
    <property type="protein sequence ID" value="XAF70663.1"/>
    <property type="molecule type" value="Genomic_DNA"/>
</dbReference>
<dbReference type="RefSeq" id="WP_342610418.1">
    <property type="nucleotide sequence ID" value="NZ_CP128355.1"/>
</dbReference>
<dbReference type="Proteomes" id="UP001436297">
    <property type="component" value="Chromosome"/>
</dbReference>
<keyword evidence="2 4" id="KW-0819">tRNA processing</keyword>
<name>A0ABZ3EE09_9STAP</name>
<feature type="domain" description="Pseudouridine synthase I TruA alpha/beta" evidence="6">
    <location>
        <begin position="8"/>
        <end position="103"/>
    </location>
</feature>
<dbReference type="SUPFAM" id="SSF55120">
    <property type="entry name" value="Pseudouridine synthase"/>
    <property type="match status" value="1"/>
</dbReference>
<feature type="active site" description="Nucleophile" evidence="4">
    <location>
        <position position="51"/>
    </location>
</feature>
<evidence type="ECO:0000256" key="3">
    <source>
        <dbReference type="ARBA" id="ARBA00023235"/>
    </source>
</evidence>
<dbReference type="Gene3D" id="3.30.70.580">
    <property type="entry name" value="Pseudouridine synthase I, catalytic domain, N-terminal subdomain"/>
    <property type="match status" value="1"/>
</dbReference>
<dbReference type="CDD" id="cd02570">
    <property type="entry name" value="PseudoU_synth_EcTruA"/>
    <property type="match status" value="1"/>
</dbReference>
<dbReference type="InterPro" id="IPR020103">
    <property type="entry name" value="PsdUridine_synth_cat_dom_sf"/>
</dbReference>
<evidence type="ECO:0000256" key="4">
    <source>
        <dbReference type="HAMAP-Rule" id="MF_00171"/>
    </source>
</evidence>
<evidence type="ECO:0000313" key="8">
    <source>
        <dbReference type="Proteomes" id="UP001436297"/>
    </source>
</evidence>
<feature type="binding site" evidence="4">
    <location>
        <position position="109"/>
    </location>
    <ligand>
        <name>substrate</name>
    </ligand>
</feature>
<evidence type="ECO:0000256" key="1">
    <source>
        <dbReference type="ARBA" id="ARBA00009375"/>
    </source>
</evidence>
<organism evidence="7 8">
    <name type="scientific">Staphylococcus hsinchuensis</name>
    <dbReference type="NCBI Taxonomy" id="3051183"/>
    <lineage>
        <taxon>Bacteria</taxon>
        <taxon>Bacillati</taxon>
        <taxon>Bacillota</taxon>
        <taxon>Bacilli</taxon>
        <taxon>Bacillales</taxon>
        <taxon>Staphylococcaceae</taxon>
        <taxon>Staphylococcus</taxon>
    </lineage>
</organism>
<dbReference type="InterPro" id="IPR001406">
    <property type="entry name" value="PsdUridine_synth_TruA"/>
</dbReference>
<protein>
    <recommendedName>
        <fullName evidence="4">tRNA pseudouridine synthase A</fullName>
        <ecNumber evidence="4">5.4.99.12</ecNumber>
    </recommendedName>
    <alternativeName>
        <fullName evidence="4">tRNA pseudouridine(38-40) synthase</fullName>
    </alternativeName>
    <alternativeName>
        <fullName evidence="4">tRNA pseudouridylate synthase I</fullName>
    </alternativeName>
    <alternativeName>
        <fullName evidence="4">tRNA-uridine isomerase I</fullName>
    </alternativeName>
</protein>
<dbReference type="InterPro" id="IPR020094">
    <property type="entry name" value="TruA/RsuA/RluB/E/F_N"/>
</dbReference>
<dbReference type="HAMAP" id="MF_00171">
    <property type="entry name" value="TruA"/>
    <property type="match status" value="1"/>
</dbReference>
<dbReference type="PANTHER" id="PTHR11142">
    <property type="entry name" value="PSEUDOURIDYLATE SYNTHASE"/>
    <property type="match status" value="1"/>
</dbReference>
<evidence type="ECO:0000256" key="5">
    <source>
        <dbReference type="RuleBase" id="RU003792"/>
    </source>
</evidence>
<dbReference type="InterPro" id="IPR020095">
    <property type="entry name" value="PsdUridine_synth_TruA_C"/>
</dbReference>
<dbReference type="PIRSF" id="PIRSF001430">
    <property type="entry name" value="tRNA_psdUrid_synth"/>
    <property type="match status" value="1"/>
</dbReference>
<sequence length="274" mass="31971">MRVLVNISYQGSQFLGFQIQQNGRTVQQQFEKILTRMHKRHVRIHPTSRTDRGVHAIEQYFHFDTELNISRQQWQYAMNRFLPDDVCVNEVTFVDSEFHCRYDSLGKCYRYKVYQDQRKDPFQSGLKTHIPEELDIEKMQQAARLFIGTHDFTAFCSQKAETESKVRTLYDSKIVKTEDGFDYIVAGSGFLYNMVRVLVAFLVQVGKGKQDPQAVPQLLADKDRNKIPFTAPPEGLYLQKVYLTENALISDYGKDVLTDKKIDTKYQNEIDKTL</sequence>
<comment type="function">
    <text evidence="4">Formation of pseudouridine at positions 38, 39 and 40 in the anticodon stem and loop of transfer RNAs.</text>
</comment>
<dbReference type="Gene3D" id="3.30.70.660">
    <property type="entry name" value="Pseudouridine synthase I, catalytic domain, C-terminal subdomain"/>
    <property type="match status" value="1"/>
</dbReference>
<dbReference type="NCBIfam" id="TIGR00071">
    <property type="entry name" value="hisT_truA"/>
    <property type="match status" value="1"/>
</dbReference>
<evidence type="ECO:0000259" key="6">
    <source>
        <dbReference type="Pfam" id="PF01416"/>
    </source>
</evidence>
<evidence type="ECO:0000256" key="2">
    <source>
        <dbReference type="ARBA" id="ARBA00022694"/>
    </source>
</evidence>
<comment type="subunit">
    <text evidence="4">Homodimer.</text>
</comment>
<gene>
    <name evidence="4 7" type="primary">truA</name>
    <name evidence="7" type="ORF">QQM35_00680</name>
</gene>